<dbReference type="EMBL" id="CP031124">
    <property type="protein sequence ID" value="AXF86387.1"/>
    <property type="molecule type" value="Genomic_DNA"/>
</dbReference>
<dbReference type="Proteomes" id="UP000252182">
    <property type="component" value="Chromosome"/>
</dbReference>
<dbReference type="RefSeq" id="WP_114563468.1">
    <property type="nucleotide sequence ID" value="NZ_CP031124.1"/>
</dbReference>
<evidence type="ECO:0000313" key="2">
    <source>
        <dbReference type="Proteomes" id="UP000252182"/>
    </source>
</evidence>
<dbReference type="KEGG" id="hyf:DTO96_102141"/>
<organism evidence="1 2">
    <name type="scientific">Ephemeroptericola cinctiostellae</name>
    <dbReference type="NCBI Taxonomy" id="2268024"/>
    <lineage>
        <taxon>Bacteria</taxon>
        <taxon>Pseudomonadati</taxon>
        <taxon>Pseudomonadota</taxon>
        <taxon>Betaproteobacteria</taxon>
        <taxon>Burkholderiales</taxon>
        <taxon>Burkholderiaceae</taxon>
        <taxon>Ephemeroptericola</taxon>
    </lineage>
</organism>
<reference evidence="2" key="1">
    <citation type="submission" date="2018-07" db="EMBL/GenBank/DDBJ databases">
        <authorList>
            <person name="Kim H."/>
        </authorList>
    </citation>
    <scope>NUCLEOTIDE SEQUENCE [LARGE SCALE GENOMIC DNA]</scope>
    <source>
        <strain evidence="2">F02</strain>
    </source>
</reference>
<gene>
    <name evidence="1" type="ORF">DTO96_102141</name>
</gene>
<evidence type="ECO:0000313" key="1">
    <source>
        <dbReference type="EMBL" id="AXF86387.1"/>
    </source>
</evidence>
<dbReference type="InterPro" id="IPR010767">
    <property type="entry name" value="Phage_CGC-2007_Cje0229"/>
</dbReference>
<proteinExistence type="predicted"/>
<protein>
    <recommendedName>
        <fullName evidence="3">Phage tail protein</fullName>
    </recommendedName>
</protein>
<evidence type="ECO:0008006" key="3">
    <source>
        <dbReference type="Google" id="ProtNLM"/>
    </source>
</evidence>
<dbReference type="AlphaFoldDB" id="A0A345DDE9"/>
<dbReference type="Pfam" id="PF07087">
    <property type="entry name" value="DUF1353"/>
    <property type="match status" value="1"/>
</dbReference>
<keyword evidence="2" id="KW-1185">Reference proteome</keyword>
<dbReference type="OrthoDB" id="88276at2"/>
<name>A0A345DDE9_9BURK</name>
<accession>A0A345DDE9</accession>
<sequence length="134" mass="15372">MSQFTSPAVLELLDNYRWRLVEPFEYWTNHVSPTSVGILIGLDDWSLVVDKIQVPAGYVTDLTSVPRALWSIFPPHGKYAKAAIVHDYLYTNAIGSKKWADEVFCEAMGVLGVPRWRKWLMYCSVRLFGRGAYR</sequence>